<name>A0A934PID3_9FLAO</name>
<accession>A0A934PID3</accession>
<evidence type="ECO:0000313" key="2">
    <source>
        <dbReference type="Proteomes" id="UP000609172"/>
    </source>
</evidence>
<protein>
    <submittedName>
        <fullName evidence="1">Uncharacterized protein</fullName>
    </submittedName>
</protein>
<proteinExistence type="predicted"/>
<dbReference type="RefSeq" id="WP_200104558.1">
    <property type="nucleotide sequence ID" value="NZ_JAEHFV010000001.1"/>
</dbReference>
<dbReference type="EMBL" id="JAEHFV010000001">
    <property type="protein sequence ID" value="MBK0368637.1"/>
    <property type="molecule type" value="Genomic_DNA"/>
</dbReference>
<evidence type="ECO:0000313" key="1">
    <source>
        <dbReference type="EMBL" id="MBK0368637.1"/>
    </source>
</evidence>
<reference evidence="1" key="1">
    <citation type="submission" date="2020-12" db="EMBL/GenBank/DDBJ databases">
        <title>Bacterial novel species Flavobacterium sp. SE-1-e isolated from soil.</title>
        <authorList>
            <person name="Jung H.-Y."/>
        </authorList>
    </citation>
    <scope>NUCLEOTIDE SEQUENCE</scope>
    <source>
        <strain evidence="1">SE-1-e</strain>
    </source>
</reference>
<dbReference type="Proteomes" id="UP000609172">
    <property type="component" value="Unassembled WGS sequence"/>
</dbReference>
<keyword evidence="2" id="KW-1185">Reference proteome</keyword>
<sequence>MHYKEVDYRASSLNMVIKGLSSSIKEFQRFGEKNRWYDALFFMEDSEHIFGLAFIAFQNYINASIKDLTEQGGKQLQLEHYRHGDILPASGYTNIELIICLANYIKHKEDDNEEFHNHTKRVLSQFNLNTDKQCDITESAVFRGLDLLDENWDLIAIKDSVLRWRKSAAAHILGASDSGL</sequence>
<organism evidence="1 2">
    <name type="scientific">Flavobacterium agrisoli</name>
    <dbReference type="NCBI Taxonomy" id="2793066"/>
    <lineage>
        <taxon>Bacteria</taxon>
        <taxon>Pseudomonadati</taxon>
        <taxon>Bacteroidota</taxon>
        <taxon>Flavobacteriia</taxon>
        <taxon>Flavobacteriales</taxon>
        <taxon>Flavobacteriaceae</taxon>
        <taxon>Flavobacterium</taxon>
    </lineage>
</organism>
<gene>
    <name evidence="1" type="ORF">I5M07_02220</name>
</gene>
<comment type="caution">
    <text evidence="1">The sequence shown here is derived from an EMBL/GenBank/DDBJ whole genome shotgun (WGS) entry which is preliminary data.</text>
</comment>
<dbReference type="AlphaFoldDB" id="A0A934PID3"/>